<dbReference type="Proteomes" id="UP000503540">
    <property type="component" value="Chromosome"/>
</dbReference>
<sequence>MAVNEELDNLSSKELHDRAVRLAARRGDVKYLWQLLTRIPAAEAAAGNLGESEADIKYVLPLLDDYIHAGDGAVAEQLRPFYLDYLLQHSE</sequence>
<name>A0A6G9YRG6_9NOCA</name>
<organism evidence="1 2">
    <name type="scientific">Nocardia arthritidis</name>
    <dbReference type="NCBI Taxonomy" id="228602"/>
    <lineage>
        <taxon>Bacteria</taxon>
        <taxon>Bacillati</taxon>
        <taxon>Actinomycetota</taxon>
        <taxon>Actinomycetes</taxon>
        <taxon>Mycobacteriales</taxon>
        <taxon>Nocardiaceae</taxon>
        <taxon>Nocardia</taxon>
    </lineage>
</organism>
<dbReference type="EMBL" id="CP046172">
    <property type="protein sequence ID" value="QIS15493.1"/>
    <property type="molecule type" value="Genomic_DNA"/>
</dbReference>
<proteinExistence type="predicted"/>
<accession>A0A6G9YRG6</accession>
<evidence type="ECO:0000313" key="2">
    <source>
        <dbReference type="Proteomes" id="UP000503540"/>
    </source>
</evidence>
<dbReference type="KEGG" id="nah:F5544_38355"/>
<gene>
    <name evidence="1" type="ORF">F5544_38355</name>
</gene>
<evidence type="ECO:0000313" key="1">
    <source>
        <dbReference type="EMBL" id="QIS15493.1"/>
    </source>
</evidence>
<keyword evidence="2" id="KW-1185">Reference proteome</keyword>
<protein>
    <submittedName>
        <fullName evidence="1">Uncharacterized protein</fullName>
    </submittedName>
</protein>
<reference evidence="1 2" key="1">
    <citation type="journal article" date="2019" name="ACS Chem. Biol.">
        <title>Identification and Mobilization of a Cryptic Antibiotic Biosynthesis Gene Locus from a Human-Pathogenic Nocardia Isolate.</title>
        <authorList>
            <person name="Herisse M."/>
            <person name="Ishida K."/>
            <person name="Porter J.L."/>
            <person name="Howden B."/>
            <person name="Hertweck C."/>
            <person name="Stinear T.P."/>
            <person name="Pidot S.J."/>
        </authorList>
    </citation>
    <scope>NUCLEOTIDE SEQUENCE [LARGE SCALE GENOMIC DNA]</scope>
    <source>
        <strain evidence="1 2">AUSMDU00012717</strain>
    </source>
</reference>
<dbReference type="RefSeq" id="WP_167477732.1">
    <property type="nucleotide sequence ID" value="NZ_CP046172.1"/>
</dbReference>
<dbReference type="AlphaFoldDB" id="A0A6G9YRG6"/>